<protein>
    <submittedName>
        <fullName evidence="1">Uncharacterized protein</fullName>
    </submittedName>
</protein>
<reference evidence="1 2" key="1">
    <citation type="submission" date="2021-06" db="EMBL/GenBank/DDBJ databases">
        <title>Caerostris darwini draft genome.</title>
        <authorList>
            <person name="Kono N."/>
            <person name="Arakawa K."/>
        </authorList>
    </citation>
    <scope>NUCLEOTIDE SEQUENCE [LARGE SCALE GENOMIC DNA]</scope>
</reference>
<comment type="caution">
    <text evidence="1">The sequence shown here is derived from an EMBL/GenBank/DDBJ whole genome shotgun (WGS) entry which is preliminary data.</text>
</comment>
<accession>A0AAV4VWK1</accession>
<organism evidence="1 2">
    <name type="scientific">Caerostris darwini</name>
    <dbReference type="NCBI Taxonomy" id="1538125"/>
    <lineage>
        <taxon>Eukaryota</taxon>
        <taxon>Metazoa</taxon>
        <taxon>Ecdysozoa</taxon>
        <taxon>Arthropoda</taxon>
        <taxon>Chelicerata</taxon>
        <taxon>Arachnida</taxon>
        <taxon>Araneae</taxon>
        <taxon>Araneomorphae</taxon>
        <taxon>Entelegynae</taxon>
        <taxon>Araneoidea</taxon>
        <taxon>Araneidae</taxon>
        <taxon>Caerostris</taxon>
    </lineage>
</organism>
<keyword evidence="2" id="KW-1185">Reference proteome</keyword>
<sequence>MEHNDKAHILRCQTENEEPSFIMMDGGEKDFYRSIPAGHERAKTNNPSRFSLIKTTSGRGVFFLCKTLKEPEIPGRPLISDSQGFTGNDKSLSMFISRGLPCQRR</sequence>
<name>A0AAV4VWK1_9ARAC</name>
<evidence type="ECO:0000313" key="1">
    <source>
        <dbReference type="EMBL" id="GIY74747.1"/>
    </source>
</evidence>
<evidence type="ECO:0000313" key="2">
    <source>
        <dbReference type="Proteomes" id="UP001054837"/>
    </source>
</evidence>
<dbReference type="Proteomes" id="UP001054837">
    <property type="component" value="Unassembled WGS sequence"/>
</dbReference>
<proteinExistence type="predicted"/>
<dbReference type="AlphaFoldDB" id="A0AAV4VWK1"/>
<dbReference type="EMBL" id="BPLQ01013782">
    <property type="protein sequence ID" value="GIY74747.1"/>
    <property type="molecule type" value="Genomic_DNA"/>
</dbReference>
<gene>
    <name evidence="1" type="ORF">CDAR_275171</name>
</gene>